<dbReference type="PANTHER" id="PTHR48049">
    <property type="entry name" value="GLYCOSYLTRANSFERASE"/>
    <property type="match status" value="1"/>
</dbReference>
<dbReference type="AlphaFoldDB" id="A0A843WWP4"/>
<dbReference type="GO" id="GO:0035251">
    <property type="term" value="F:UDP-glucosyltransferase activity"/>
    <property type="evidence" value="ECO:0007669"/>
    <property type="project" value="InterPro"/>
</dbReference>
<evidence type="ECO:0000256" key="4">
    <source>
        <dbReference type="RuleBase" id="RU362057"/>
    </source>
</evidence>
<dbReference type="PROSITE" id="PS00375">
    <property type="entry name" value="UDPGT"/>
    <property type="match status" value="1"/>
</dbReference>
<evidence type="ECO:0000313" key="6">
    <source>
        <dbReference type="Proteomes" id="UP000652761"/>
    </source>
</evidence>
<dbReference type="EC" id="2.4.1.-" evidence="4"/>
<reference evidence="5" key="1">
    <citation type="submission" date="2017-07" db="EMBL/GenBank/DDBJ databases">
        <title>Taro Niue Genome Assembly and Annotation.</title>
        <authorList>
            <person name="Atibalentja N."/>
            <person name="Keating K."/>
            <person name="Fields C.J."/>
        </authorList>
    </citation>
    <scope>NUCLEOTIDE SEQUENCE</scope>
    <source>
        <strain evidence="5">Niue_2</strain>
        <tissue evidence="5">Leaf</tissue>
    </source>
</reference>
<gene>
    <name evidence="5" type="ORF">Taro_045293</name>
</gene>
<dbReference type="Proteomes" id="UP000652761">
    <property type="component" value="Unassembled WGS sequence"/>
</dbReference>
<evidence type="ECO:0000256" key="1">
    <source>
        <dbReference type="ARBA" id="ARBA00009995"/>
    </source>
</evidence>
<dbReference type="FunFam" id="3.40.50.2000:FF:000037">
    <property type="entry name" value="Glycosyltransferase"/>
    <property type="match status" value="1"/>
</dbReference>
<dbReference type="PANTHER" id="PTHR48049:SF84">
    <property type="entry name" value="UDP-GLYCOSYLTRANSFERASE 79A6"/>
    <property type="match status" value="1"/>
</dbReference>
<dbReference type="OrthoDB" id="5835829at2759"/>
<dbReference type="CDD" id="cd03784">
    <property type="entry name" value="GT1_Gtf-like"/>
    <property type="match status" value="1"/>
</dbReference>
<sequence length="484" mass="52777">MGMGRRGNAGDDGGLHVAMFPFLAFGHIAPFVQLSKKLVAHGARVSFLSAPANITRVASLLSPSPVDLIPLELPHVDGLPPEVQSTADATPAMAELLIKAVDLTRPQVQSLLEELRPQAIFHDFAQPWLPSVAHPLGVKTVFFSVFAAVSSAFLTIPARRSLPGAFPSVEDLRLPPPGFPSPPLSCIDAVPLYQSADFSYIFKSFDGRPCVFDRVVSCMSVSSAIAIKTCREMEGPYVDYVEAQYDKPVLLAGPVVPEPLEGELEPRWAKWLDGFPAGSVIFCSFGSETVLTEEGIRELALGLELTGLPFFLVLNFPKGGDDSADAMQTLRKKLPEGFEERVKGTGVVHSGWVQQRHIMTHPAVGCFLSHAGMSSVVEGLIGGCQLVMLPQRGDQFLNARLFAGDLGVGVEVRRREKDGGFEREDVRMAVKTVMVGAEEGEEPGIRSTVRKNSQRWREFLLDQEAHTRFTAQFVDKLKEMALSR</sequence>
<evidence type="ECO:0000313" key="5">
    <source>
        <dbReference type="EMBL" id="MQM12376.1"/>
    </source>
</evidence>
<organism evidence="5 6">
    <name type="scientific">Colocasia esculenta</name>
    <name type="common">Wild taro</name>
    <name type="synonym">Arum esculentum</name>
    <dbReference type="NCBI Taxonomy" id="4460"/>
    <lineage>
        <taxon>Eukaryota</taxon>
        <taxon>Viridiplantae</taxon>
        <taxon>Streptophyta</taxon>
        <taxon>Embryophyta</taxon>
        <taxon>Tracheophyta</taxon>
        <taxon>Spermatophyta</taxon>
        <taxon>Magnoliopsida</taxon>
        <taxon>Liliopsida</taxon>
        <taxon>Araceae</taxon>
        <taxon>Aroideae</taxon>
        <taxon>Colocasieae</taxon>
        <taxon>Colocasia</taxon>
    </lineage>
</organism>
<proteinExistence type="inferred from homology"/>
<dbReference type="InterPro" id="IPR035595">
    <property type="entry name" value="UDP_glycos_trans_CS"/>
</dbReference>
<dbReference type="Pfam" id="PF00201">
    <property type="entry name" value="UDPGT"/>
    <property type="match status" value="1"/>
</dbReference>
<evidence type="ECO:0000256" key="3">
    <source>
        <dbReference type="RuleBase" id="RU003718"/>
    </source>
</evidence>
<keyword evidence="6" id="KW-1185">Reference proteome</keyword>
<comment type="similarity">
    <text evidence="1 3">Belongs to the UDP-glycosyltransferase family.</text>
</comment>
<accession>A0A843WWP4</accession>
<keyword evidence="2 3" id="KW-0808">Transferase</keyword>
<dbReference type="Gene3D" id="3.40.50.2000">
    <property type="entry name" value="Glycogen Phosphorylase B"/>
    <property type="match status" value="2"/>
</dbReference>
<dbReference type="InterPro" id="IPR050481">
    <property type="entry name" value="UDP-glycosyltransf_plant"/>
</dbReference>
<name>A0A843WWP4_COLES</name>
<comment type="caution">
    <text evidence="5">The sequence shown here is derived from an EMBL/GenBank/DDBJ whole genome shotgun (WGS) entry which is preliminary data.</text>
</comment>
<keyword evidence="3" id="KW-0328">Glycosyltransferase</keyword>
<dbReference type="SUPFAM" id="SSF53756">
    <property type="entry name" value="UDP-Glycosyltransferase/glycogen phosphorylase"/>
    <property type="match status" value="1"/>
</dbReference>
<evidence type="ECO:0000256" key="2">
    <source>
        <dbReference type="ARBA" id="ARBA00022679"/>
    </source>
</evidence>
<protein>
    <recommendedName>
        <fullName evidence="4">Glycosyltransferase</fullName>
        <ecNumber evidence="4">2.4.1.-</ecNumber>
    </recommendedName>
</protein>
<dbReference type="EMBL" id="NMUH01005290">
    <property type="protein sequence ID" value="MQM12376.1"/>
    <property type="molecule type" value="Genomic_DNA"/>
</dbReference>
<dbReference type="InterPro" id="IPR002213">
    <property type="entry name" value="UDP_glucos_trans"/>
</dbReference>